<comment type="similarity">
    <text evidence="3">Belongs to the midasin family.</text>
</comment>
<dbReference type="GO" id="GO:0016887">
    <property type="term" value="F:ATP hydrolysis activity"/>
    <property type="evidence" value="ECO:0007669"/>
    <property type="project" value="InterPro"/>
</dbReference>
<keyword evidence="7" id="KW-0238">DNA-binding</keyword>
<dbReference type="GO" id="GO:0003677">
    <property type="term" value="F:DNA binding"/>
    <property type="evidence" value="ECO:0007669"/>
    <property type="project" value="UniProtKB-KW"/>
</dbReference>
<keyword evidence="8" id="KW-0143">Chaperone</keyword>
<protein>
    <recommendedName>
        <fullName evidence="4">Midasin</fullName>
    </recommendedName>
</protein>
<dbReference type="OrthoDB" id="422220at2759"/>
<dbReference type="GO" id="GO:0005730">
    <property type="term" value="C:nucleolus"/>
    <property type="evidence" value="ECO:0007669"/>
    <property type="project" value="UniProtKB-SubCell"/>
</dbReference>
<dbReference type="InterPro" id="IPR009057">
    <property type="entry name" value="Homeodomain-like_sf"/>
</dbReference>
<keyword evidence="9" id="KW-0539">Nucleus</keyword>
<dbReference type="GO" id="GO:0005524">
    <property type="term" value="F:ATP binding"/>
    <property type="evidence" value="ECO:0007669"/>
    <property type="project" value="UniProtKB-KW"/>
</dbReference>
<dbReference type="FunFam" id="3.40.50.300:FF:004102">
    <property type="entry name" value="Uncharacterized protein"/>
    <property type="match status" value="1"/>
</dbReference>
<dbReference type="Pfam" id="PF17906">
    <property type="entry name" value="HTH_48"/>
    <property type="match status" value="1"/>
</dbReference>
<dbReference type="FunFam" id="3.40.50.300:FF:000142">
    <property type="entry name" value="Midasin"/>
    <property type="match status" value="1"/>
</dbReference>
<dbReference type="InterPro" id="IPR003593">
    <property type="entry name" value="AAA+_ATPase"/>
</dbReference>
<dbReference type="Gene3D" id="3.40.50.300">
    <property type="entry name" value="P-loop containing nucleotide triphosphate hydrolases"/>
    <property type="match status" value="7"/>
</dbReference>
<accession>A0A7R8X7W9</accession>
<dbReference type="EMBL" id="LR900435">
    <property type="protein sequence ID" value="CAD7245667.1"/>
    <property type="molecule type" value="Genomic_DNA"/>
</dbReference>
<keyword evidence="12" id="KW-1185">Reference proteome</keyword>
<evidence type="ECO:0000313" key="12">
    <source>
        <dbReference type="Proteomes" id="UP000677054"/>
    </source>
</evidence>
<dbReference type="InterPro" id="IPR027417">
    <property type="entry name" value="P-loop_NTPase"/>
</dbReference>
<keyword evidence="5" id="KW-0547">Nucleotide-binding</keyword>
<dbReference type="Pfam" id="PF17865">
    <property type="entry name" value="AAA_lid_5"/>
    <property type="match status" value="1"/>
</dbReference>
<evidence type="ECO:0000256" key="1">
    <source>
        <dbReference type="ARBA" id="ARBA00004604"/>
    </source>
</evidence>
<dbReference type="SUPFAM" id="SSF46689">
    <property type="entry name" value="Homeodomain-like"/>
    <property type="match status" value="1"/>
</dbReference>
<comment type="subcellular location">
    <subcellularLocation>
        <location evidence="1">Nucleus</location>
        <location evidence="1">Nucleolus</location>
    </subcellularLocation>
    <subcellularLocation>
        <location evidence="2">Nucleus</location>
        <location evidence="2">Nucleoplasm</location>
    </subcellularLocation>
</comment>
<dbReference type="InterPro" id="IPR041190">
    <property type="entry name" value="Midasin_AAA_lid_5"/>
</dbReference>
<dbReference type="Pfam" id="PF07728">
    <property type="entry name" value="AAA_5"/>
    <property type="match status" value="7"/>
</dbReference>
<dbReference type="PANTHER" id="PTHR48103">
    <property type="entry name" value="MIDASIN-RELATED"/>
    <property type="match status" value="1"/>
</dbReference>
<sequence length="3283" mass="369001">MLKPWCSPAMNQPYPLTKEQVRLLLLYDFRIKKKAANSIADINTAFGPDTVSKSTAYDWYSRFQKGNESLEDQPRTGRPSEMACQCLEHLLSLTPKEKESLQSKVLPDESIRKEILLKTLHSSPSGFQKGDTLVESVVVEGISIHQHFKKDERKLELLGMVLVPSCQKALQGLALSVASSSPALLSGPVGCGKTSLLQYLAACAGMEVLSVQLSEETDSKLLLGTYQATNVPGKFVWTMGILTKAVVEGRWLILEDVDRASSDVHATLRKLLESRTLTLPGIGDSILASPRFRLFATQRGGSLSMQTLSPSWMTIQQLWNKVSLEVASRDELGVIVAKRWPVLGLIIEKILDVFELVSKENPLKWRPVSLRDLTKWCDRVARDFDPASTACNLKAFQDSLQCFCFSIPDIDKRVEMAEQVGSFFNILKEMANFYCLKHKPDVHWTRERLCIGRAILPISKDLGSQARSWKFSMTQKAALLLESLGVVVLEVEPVLLVGETGVGKTAAIQFLAHQLGHPLHIINMNQQSDVADLLGGYKPVEVRHIIRPLKEDFERLFAATFSLAQNEKFLSHVAASFMNGRWKDLLTLMAHSQVGALTKLTGSKNEHLSREWRELGAQIQEVREQLSHLGSSLAFSFVEGSLVRALKQGEWILLDELNLATPETLDCLSGILEAGPNGSTILLEKGDTEPLKKHPNFRLFACMNPATDVGKKELPLGIRNRFTEIFVDELVDPVDLKLLVGDYLRNLGLTMQQIEGVVSFYLSIRQEVAQRLVDGTGHRPHYSLRTLCRSLRVARSNPCGSVARSLFEAFCLGFLTQLDSQSQVCVENMITKHILGKKNVKGTLGKAIPHPSDSTSKYIQVEGYWIPQGATELLCPRDYILTKTVRGNLKRLARIVSLGHLPVLLQGETSVGKTSLISYLAKITGNVCIRINNHEHTDIQEYIGSYVSDETGKLVFCDGALVKALRRGDWIILDELNLAPTEVLEALNRLLDDNHELFVPETQETVKAHPRFLLFATQNPPGLYGGRKVLSRAFRNRFIELHFGEIPSTELEVILHQRCSLPQSYCKKLINIMHELQLVRRGSGVFCGKAGFMTLRDLFRWAERYRLADDPGSTFFDWDQLLADEGYLLLAGRMRRAEEAETIAQVLQKHFKRTVDPSRLFSYSEMTSPVTKPILEMLQQKQFPAFGHIVWTYQSRRLAVLTAQALKYKEPVLLVGGTGCGKTTIVQYLATVTAHHLHSINCHMHSESADFIGGLRPVRSHHPGDDRLFEWAEGPLVKAMKDGCYFLVDEISLADDSVLERLNSVLEPERRLLISEKATDGIGGEAESLMAKEGFRIIGTMNPGGDFGKKELSPALRNRFTEIWAEEIREHNDLMAIIEHNVKKGISFGNQEDGSTGFGSAMMDFLCHLQSSPLGTRYTVSVRDILSWVNFVNIYMGVGDKSIALAYVHGACLVFIDALGSGNTASMRTEEIAIQREDWLAFLNNQVMDRIGVSVDISAKQELMSSPCLFGYPSFCIDRGPRGEKSLAGWYTLQAPTPCQNTLRVLRAMQLRKPILLEGSPGVGKTSLVTALAQASGWDVVRINLSEQTDISDLFGADLPVEGGRPGDFAWKDGPLLLALKESKWILLDEEGKLKKGEISTKYDIPPLTLSSIVGTKEKIRKEFFNASFAPGRKKLRGAKYGDIEEALFEWFQQVRAYNIALDGNTIWQKAAELAKVLGIENFECSSGWLSRFKDRHGIVFKKCADSHVYLSTAGFCHGESTQEETDVAPPMESDDAWEEIASQLQVGCEFTQFVNIDEDVPTCEPLPNPAMCAEAHGVMELEDAANEQELEEQPAYPSHGMLWKHDQVIVAALETHEGSCVLCMKGIIKYLNLASQSVLEGLNACLDHRGEIYIPELGQTFHIPSSGAASRIFACQNPLPQGGARKGLPQSFLNRFTQVYMEPLSHADLKFIACAMFPSIDSSVVEKLIEFNMRIASHFPAHGEFNLRDVFRWCQLILHQGGIHPGSFVPLLYLARFQNQMAKKEVCRIYQEVFETDDDRELQFSGQFLISPYLVQIGLGTMERGHGSSKEFPPKLRIIQSQMESLQHLLTCVHMNWMPILMGGSGSGKTALVQLTAALAGKRLRFMALTPSMDATELLGGFEQADLSLSLHVTVESLEEKVNEYLRQAILGDSRSSMDQVMEKWEHLQHLLSDTGRWSEKREKKDEVQAFVEKCNAALAMCDCLPNSHHSLRSQILAIRDQAAREDSISGGGRFSWVDSILVKALERGDWLLLDNVNLCSPSLLDRLNGLLEPQGCLTLNEKGLEKDGSLRSISPHPDFRIFLTLDPKNGEISRAMRNRGVEIWLQNPSIEDEDFSVLMVDHGLSNSSQQAVLFWIVSHISALLPSDVRPSMRDLLHAATLTFDQLAHGISFSDALHFSSHSVFIDNLPVSEWRHQAAHLVEEAISCQFEDETYSMKNPHSLVSLREAITDPNLCQSLHLLSVVEDFANTPHTSRAIRLVLSQSSPASLFLLHSLILDIIPSELRDLVSQLCQSLHMHHSQTNWIPFDVRWNSLLPVDHQQTVEDKKERGNRVQMSLSIAEFLTHLNWKEKLEFQKPKKKKERKIEKWSIWDMALTYNAGHTPAEVITHKSLFHLIPTLSQLILSLEHVSQQPFQDCTDDIANHLSLGLHWLRHLIESAHRSCSEQDSLDEALSILALHWYWVSKHLLQDLQLLLVKWEKSELRLWPIHVVDAHRSNYQKKLTFLSSQQGSLLVHQFISCKDIQGLNLIKEEWKKLNEEENQGEGYCMYQSQLLPLACLLVLRNCQNFPRKDLNQWFEFLMLALTSPATHQANAWLNSDLCTLPDDLVNLGMHSGILTYSLLQVLAGLPNNPKEELHTVIPVPLGQSELKLKQVQAISYSLWAHSDLLSQSPLLLELNCLERRMRSVLAAYCEVQGMGDVCCEDLSSALRHLSQVLPGEELICRLSRNMEALQESPSWEEMGGAWVCLGALQVQLSTCLSHIDPVEKTRLKKSYLIIQLENLEGDLLVLQHQWKHSRGVQLNNVHPQHMHPYVSFLHRMISRLQTQIQKCSQALPVRPLPSRFAALKKDLRQYTESIGKSKVLLSLLDAIHLKQVDGGTLAKRLQAQEKAMLAFIEKLEEKYLWYQDLVLVPMVAIAECIYGLKLLSHVVAEQQLGDNFSQCSSKVAFHLFGSSEAFLDLIPTMDQLMNRLNILEWKRDLIKILCLKAELKHECVTKAIQGSRHGKQGWETLLDLVVGLWKAQEEQQIREDAEREAAYLYK</sequence>
<dbReference type="Pfam" id="PF21108">
    <property type="entry name" value="MDN1_4th"/>
    <property type="match status" value="1"/>
</dbReference>
<evidence type="ECO:0000313" key="11">
    <source>
        <dbReference type="EMBL" id="CAD7245667.1"/>
    </source>
</evidence>
<name>A0A7R8X7W9_9CRUS</name>
<dbReference type="SMART" id="SM00674">
    <property type="entry name" value="CENPB"/>
    <property type="match status" value="1"/>
</dbReference>
<dbReference type="PANTHER" id="PTHR48103:SF2">
    <property type="entry name" value="MIDASIN"/>
    <property type="match status" value="1"/>
</dbReference>
<proteinExistence type="inferred from homology"/>
<dbReference type="Gene3D" id="1.10.10.60">
    <property type="entry name" value="Homeodomain-like"/>
    <property type="match status" value="1"/>
</dbReference>
<dbReference type="SUPFAM" id="SSF52540">
    <property type="entry name" value="P-loop containing nucleoside triphosphate hydrolases"/>
    <property type="match status" value="6"/>
</dbReference>
<dbReference type="Proteomes" id="UP000677054">
    <property type="component" value="Unassembled WGS sequence"/>
</dbReference>
<evidence type="ECO:0000256" key="2">
    <source>
        <dbReference type="ARBA" id="ARBA00004642"/>
    </source>
</evidence>
<dbReference type="InterPro" id="IPR048617">
    <property type="entry name" value="MDN1_AAA_lid_4"/>
</dbReference>
<dbReference type="SMART" id="SM00382">
    <property type="entry name" value="AAA"/>
    <property type="match status" value="6"/>
</dbReference>
<dbReference type="EMBL" id="CAJPEV010000918">
    <property type="protein sequence ID" value="CAG0889502.1"/>
    <property type="molecule type" value="Genomic_DNA"/>
</dbReference>
<evidence type="ECO:0000259" key="10">
    <source>
        <dbReference type="PROSITE" id="PS51253"/>
    </source>
</evidence>
<dbReference type="PROSITE" id="PS51253">
    <property type="entry name" value="HTH_CENPB"/>
    <property type="match status" value="1"/>
</dbReference>
<dbReference type="InterPro" id="IPR040848">
    <property type="entry name" value="AAA_lid_7"/>
</dbReference>
<keyword evidence="6" id="KW-0067">ATP-binding</keyword>
<dbReference type="GO" id="GO:0005654">
    <property type="term" value="C:nucleoplasm"/>
    <property type="evidence" value="ECO:0007669"/>
    <property type="project" value="UniProtKB-SubCell"/>
</dbReference>
<dbReference type="Gene3D" id="1.10.10.1450">
    <property type="match status" value="1"/>
</dbReference>
<evidence type="ECO:0000256" key="6">
    <source>
        <dbReference type="ARBA" id="ARBA00022840"/>
    </source>
</evidence>
<dbReference type="InterPro" id="IPR041426">
    <property type="entry name" value="Mos1_HTH"/>
</dbReference>
<dbReference type="InterPro" id="IPR011704">
    <property type="entry name" value="ATPase_dyneun-rel_AAA"/>
</dbReference>
<dbReference type="Pfam" id="PF17867">
    <property type="entry name" value="AAA_lid_7"/>
    <property type="match status" value="3"/>
</dbReference>
<dbReference type="GO" id="GO:0030687">
    <property type="term" value="C:preribosome, large subunit precursor"/>
    <property type="evidence" value="ECO:0007669"/>
    <property type="project" value="TreeGrafter"/>
</dbReference>
<feature type="domain" description="HTH CENPB-type" evidence="10">
    <location>
        <begin position="1672"/>
        <end position="1743"/>
    </location>
</feature>
<dbReference type="GO" id="GO:0000027">
    <property type="term" value="P:ribosomal large subunit assembly"/>
    <property type="evidence" value="ECO:0007669"/>
    <property type="project" value="TreeGrafter"/>
</dbReference>
<evidence type="ECO:0000256" key="9">
    <source>
        <dbReference type="ARBA" id="ARBA00023242"/>
    </source>
</evidence>
<dbReference type="FunFam" id="3.40.50.300:FF:000582">
    <property type="entry name" value="Midasin"/>
    <property type="match status" value="1"/>
</dbReference>
<evidence type="ECO:0000256" key="7">
    <source>
        <dbReference type="ARBA" id="ARBA00023125"/>
    </source>
</evidence>
<evidence type="ECO:0000256" key="8">
    <source>
        <dbReference type="ARBA" id="ARBA00023186"/>
    </source>
</evidence>
<organism evidence="11">
    <name type="scientific">Darwinula stevensoni</name>
    <dbReference type="NCBI Taxonomy" id="69355"/>
    <lineage>
        <taxon>Eukaryota</taxon>
        <taxon>Metazoa</taxon>
        <taxon>Ecdysozoa</taxon>
        <taxon>Arthropoda</taxon>
        <taxon>Crustacea</taxon>
        <taxon>Oligostraca</taxon>
        <taxon>Ostracoda</taxon>
        <taxon>Podocopa</taxon>
        <taxon>Podocopida</taxon>
        <taxon>Darwinulocopina</taxon>
        <taxon>Darwinuloidea</taxon>
        <taxon>Darwinulidae</taxon>
        <taxon>Darwinula</taxon>
    </lineage>
</organism>
<dbReference type="InterPro" id="IPR006600">
    <property type="entry name" value="HTH_CenpB_DNA-bd_dom"/>
</dbReference>
<dbReference type="CDD" id="cd00009">
    <property type="entry name" value="AAA"/>
    <property type="match status" value="4"/>
</dbReference>
<dbReference type="GO" id="GO:0000055">
    <property type="term" value="P:ribosomal large subunit export from nucleus"/>
    <property type="evidence" value="ECO:0007669"/>
    <property type="project" value="TreeGrafter"/>
</dbReference>
<gene>
    <name evidence="11" type="ORF">DSTB1V02_LOCUS5535</name>
</gene>
<evidence type="ECO:0000256" key="4">
    <source>
        <dbReference type="ARBA" id="ARBA00017143"/>
    </source>
</evidence>
<reference evidence="11" key="1">
    <citation type="submission" date="2020-11" db="EMBL/GenBank/DDBJ databases">
        <authorList>
            <person name="Tran Van P."/>
        </authorList>
    </citation>
    <scope>NUCLEOTIDE SEQUENCE</scope>
</reference>
<dbReference type="Pfam" id="PF03221">
    <property type="entry name" value="HTH_Tnp_Tc5"/>
    <property type="match status" value="1"/>
</dbReference>
<evidence type="ECO:0000256" key="5">
    <source>
        <dbReference type="ARBA" id="ARBA00022741"/>
    </source>
</evidence>
<evidence type="ECO:0000256" key="3">
    <source>
        <dbReference type="ARBA" id="ARBA00007188"/>
    </source>
</evidence>